<comment type="caution">
    <text evidence="1">The sequence shown here is derived from an EMBL/GenBank/DDBJ whole genome shotgun (WGS) entry which is preliminary data.</text>
</comment>
<accession>A0ACC6AD65</accession>
<proteinExistence type="predicted"/>
<dbReference type="EMBL" id="JALJZS010000001">
    <property type="protein sequence ID" value="MCP1997659.1"/>
    <property type="molecule type" value="Genomic_DNA"/>
</dbReference>
<evidence type="ECO:0000313" key="1">
    <source>
        <dbReference type="EMBL" id="MCP1997659.1"/>
    </source>
</evidence>
<reference evidence="1" key="1">
    <citation type="submission" date="2022-03" db="EMBL/GenBank/DDBJ databases">
        <title>Interactions between chemoautotrophic and heterotrophic bacteria.</title>
        <authorList>
            <person name="Santoro A."/>
        </authorList>
    </citation>
    <scope>NUCLEOTIDE SEQUENCE</scope>
    <source>
        <strain evidence="1">Nb-106</strain>
    </source>
</reference>
<name>A0ACC6AD65_NITWI</name>
<organism evidence="1 2">
    <name type="scientific">Nitrobacter winogradskyi</name>
    <name type="common">Nitrobacter agilis</name>
    <dbReference type="NCBI Taxonomy" id="913"/>
    <lineage>
        <taxon>Bacteria</taxon>
        <taxon>Pseudomonadati</taxon>
        <taxon>Pseudomonadota</taxon>
        <taxon>Alphaproteobacteria</taxon>
        <taxon>Hyphomicrobiales</taxon>
        <taxon>Nitrobacteraceae</taxon>
        <taxon>Nitrobacter</taxon>
    </lineage>
</organism>
<gene>
    <name evidence="1" type="ORF">J2S34_000081</name>
</gene>
<sequence>MRRLPLRTCNCDDRRDTEHGRAAPPEQHGQNDVIRCDAKSSFDTIILAASTGTSFGELVAYNVS</sequence>
<dbReference type="Proteomes" id="UP001205486">
    <property type="component" value="Unassembled WGS sequence"/>
</dbReference>
<keyword evidence="2" id="KW-1185">Reference proteome</keyword>
<protein>
    <submittedName>
        <fullName evidence="1">Uncharacterized protein</fullName>
    </submittedName>
</protein>
<evidence type="ECO:0000313" key="2">
    <source>
        <dbReference type="Proteomes" id="UP001205486"/>
    </source>
</evidence>